<evidence type="ECO:0000313" key="3">
    <source>
        <dbReference type="Proteomes" id="UP001142291"/>
    </source>
</evidence>
<proteinExistence type="predicted"/>
<reference evidence="2" key="1">
    <citation type="journal article" date="2014" name="Int. J. Syst. Evol. Microbiol.">
        <title>Complete genome sequence of Corynebacterium casei LMG S-19264T (=DSM 44701T), isolated from a smear-ripened cheese.</title>
        <authorList>
            <consortium name="US DOE Joint Genome Institute (JGI-PGF)"/>
            <person name="Walter F."/>
            <person name="Albersmeier A."/>
            <person name="Kalinowski J."/>
            <person name="Ruckert C."/>
        </authorList>
    </citation>
    <scope>NUCLEOTIDE SEQUENCE</scope>
    <source>
        <strain evidence="2">VKM Ac-1940</strain>
    </source>
</reference>
<organism evidence="2 3">
    <name type="scientific">Microbacterium dextranolyticum</name>
    <dbReference type="NCBI Taxonomy" id="36806"/>
    <lineage>
        <taxon>Bacteria</taxon>
        <taxon>Bacillati</taxon>
        <taxon>Actinomycetota</taxon>
        <taxon>Actinomycetes</taxon>
        <taxon>Micrococcales</taxon>
        <taxon>Microbacteriaceae</taxon>
        <taxon>Microbacterium</taxon>
    </lineage>
</organism>
<evidence type="ECO:0000313" key="2">
    <source>
        <dbReference type="EMBL" id="GLJ94032.1"/>
    </source>
</evidence>
<keyword evidence="3" id="KW-1185">Reference proteome</keyword>
<protein>
    <submittedName>
        <fullName evidence="2">Uncharacterized protein</fullName>
    </submittedName>
</protein>
<keyword evidence="1" id="KW-1133">Transmembrane helix</keyword>
<keyword evidence="1" id="KW-0472">Membrane</keyword>
<dbReference type="Proteomes" id="UP001142291">
    <property type="component" value="Unassembled WGS sequence"/>
</dbReference>
<dbReference type="EMBL" id="BSER01000001">
    <property type="protein sequence ID" value="GLJ94032.1"/>
    <property type="molecule type" value="Genomic_DNA"/>
</dbReference>
<name>A0A9W6HJN7_9MICO</name>
<keyword evidence="1" id="KW-0812">Transmembrane</keyword>
<dbReference type="AlphaFoldDB" id="A0A9W6HJN7"/>
<feature type="transmembrane region" description="Helical" evidence="1">
    <location>
        <begin position="29"/>
        <end position="47"/>
    </location>
</feature>
<sequence>MFVLYLVLFLGGMGLMGYAATVPGLEGLVFVAGILLVSLAVALPIALSSFEHRGEHRGHVGN</sequence>
<gene>
    <name evidence="2" type="ORF">GCM10017591_00930</name>
</gene>
<reference evidence="2" key="2">
    <citation type="submission" date="2023-01" db="EMBL/GenBank/DDBJ databases">
        <authorList>
            <person name="Sun Q."/>
            <person name="Evtushenko L."/>
        </authorList>
    </citation>
    <scope>NUCLEOTIDE SEQUENCE</scope>
    <source>
        <strain evidence="2">VKM Ac-1940</strain>
    </source>
</reference>
<comment type="caution">
    <text evidence="2">The sequence shown here is derived from an EMBL/GenBank/DDBJ whole genome shotgun (WGS) entry which is preliminary data.</text>
</comment>
<evidence type="ECO:0000256" key="1">
    <source>
        <dbReference type="SAM" id="Phobius"/>
    </source>
</evidence>
<accession>A0A9W6HJN7</accession>